<sequence length="92" mass="10844">MITAANPDIVDGCFDRDTEKLFGQHLEYNNSELIPATIMKYNIRDQLGYDIFDNHKANNHLIEEFEFDPKKCHIHYIIHIINLIIKTLLKMI</sequence>
<protein>
    <submittedName>
        <fullName evidence="1">Uncharacterized protein</fullName>
    </submittedName>
</protein>
<evidence type="ECO:0000313" key="2">
    <source>
        <dbReference type="Proteomes" id="UP000274822"/>
    </source>
</evidence>
<organism evidence="1 2">
    <name type="scientific">Jimgerdemannia flammicorona</name>
    <dbReference type="NCBI Taxonomy" id="994334"/>
    <lineage>
        <taxon>Eukaryota</taxon>
        <taxon>Fungi</taxon>
        <taxon>Fungi incertae sedis</taxon>
        <taxon>Mucoromycota</taxon>
        <taxon>Mucoromycotina</taxon>
        <taxon>Endogonomycetes</taxon>
        <taxon>Endogonales</taxon>
        <taxon>Endogonaceae</taxon>
        <taxon>Jimgerdemannia</taxon>
    </lineage>
</organism>
<reference evidence="1 2" key="1">
    <citation type="journal article" date="2018" name="New Phytol.">
        <title>Phylogenomics of Endogonaceae and evolution of mycorrhizas within Mucoromycota.</title>
        <authorList>
            <person name="Chang Y."/>
            <person name="Desiro A."/>
            <person name="Na H."/>
            <person name="Sandor L."/>
            <person name="Lipzen A."/>
            <person name="Clum A."/>
            <person name="Barry K."/>
            <person name="Grigoriev I.V."/>
            <person name="Martin F.M."/>
            <person name="Stajich J.E."/>
            <person name="Smith M.E."/>
            <person name="Bonito G."/>
            <person name="Spatafora J.W."/>
        </authorList>
    </citation>
    <scope>NUCLEOTIDE SEQUENCE [LARGE SCALE GENOMIC DNA]</scope>
    <source>
        <strain evidence="1 2">AD002</strain>
    </source>
</reference>
<dbReference type="Proteomes" id="UP000274822">
    <property type="component" value="Unassembled WGS sequence"/>
</dbReference>
<accession>A0A433Q3T3</accession>
<dbReference type="EMBL" id="RBNJ01015974">
    <property type="protein sequence ID" value="RUS24450.1"/>
    <property type="molecule type" value="Genomic_DNA"/>
</dbReference>
<gene>
    <name evidence="1" type="ORF">BC938DRAFT_473560</name>
</gene>
<evidence type="ECO:0000313" key="1">
    <source>
        <dbReference type="EMBL" id="RUS24450.1"/>
    </source>
</evidence>
<dbReference type="AlphaFoldDB" id="A0A433Q3T3"/>
<name>A0A433Q3T3_9FUNG</name>
<proteinExistence type="predicted"/>
<comment type="caution">
    <text evidence="1">The sequence shown here is derived from an EMBL/GenBank/DDBJ whole genome shotgun (WGS) entry which is preliminary data.</text>
</comment>
<keyword evidence="2" id="KW-1185">Reference proteome</keyword>